<evidence type="ECO:0000256" key="2">
    <source>
        <dbReference type="SAM" id="SignalP"/>
    </source>
</evidence>
<evidence type="ECO:0000256" key="1">
    <source>
        <dbReference type="RuleBase" id="RU000411"/>
    </source>
</evidence>
<reference evidence="4 5" key="1">
    <citation type="submission" date="2024-10" db="EMBL/GenBank/DDBJ databases">
        <title>The Natural Products Discovery Center: Release of the First 8490 Sequenced Strains for Exploring Actinobacteria Biosynthetic Diversity.</title>
        <authorList>
            <person name="Kalkreuter E."/>
            <person name="Kautsar S.A."/>
            <person name="Yang D."/>
            <person name="Bader C.D."/>
            <person name="Teijaro C.N."/>
            <person name="Fluegel L."/>
            <person name="Davis C.M."/>
            <person name="Simpson J.R."/>
            <person name="Lauterbach L."/>
            <person name="Steele A.D."/>
            <person name="Gui C."/>
            <person name="Meng S."/>
            <person name="Li G."/>
            <person name="Viehrig K."/>
            <person name="Ye F."/>
            <person name="Su P."/>
            <person name="Kiefer A.F."/>
            <person name="Nichols A."/>
            <person name="Cepeda A.J."/>
            <person name="Yan W."/>
            <person name="Fan B."/>
            <person name="Jiang Y."/>
            <person name="Adhikari A."/>
            <person name="Zheng C.-J."/>
            <person name="Schuster L."/>
            <person name="Cowan T.M."/>
            <person name="Smanski M.J."/>
            <person name="Chevrette M.G."/>
            <person name="De Carvalho L.P.S."/>
            <person name="Shen B."/>
        </authorList>
    </citation>
    <scope>NUCLEOTIDE SEQUENCE [LARGE SCALE GENOMIC DNA]</scope>
    <source>
        <strain evidence="4 5">NPDC019481</strain>
    </source>
</reference>
<proteinExistence type="inferred from homology"/>
<dbReference type="SUPFAM" id="SSF56574">
    <property type="entry name" value="Serpins"/>
    <property type="match status" value="1"/>
</dbReference>
<dbReference type="InterPro" id="IPR042178">
    <property type="entry name" value="Serpin_sf_1"/>
</dbReference>
<feature type="signal peptide" evidence="2">
    <location>
        <begin position="1"/>
        <end position="41"/>
    </location>
</feature>
<dbReference type="SMART" id="SM00093">
    <property type="entry name" value="SERPIN"/>
    <property type="match status" value="1"/>
</dbReference>
<dbReference type="RefSeq" id="WP_397400417.1">
    <property type="nucleotide sequence ID" value="NZ_JBIRYI010000001.1"/>
</dbReference>
<dbReference type="InterPro" id="IPR023796">
    <property type="entry name" value="Serpin_dom"/>
</dbReference>
<dbReference type="Gene3D" id="2.30.39.10">
    <property type="entry name" value="Alpha-1-antitrypsin, domain 1"/>
    <property type="match status" value="1"/>
</dbReference>
<evidence type="ECO:0000313" key="5">
    <source>
        <dbReference type="Proteomes" id="UP001611580"/>
    </source>
</evidence>
<comment type="caution">
    <text evidence="4">The sequence shown here is derived from an EMBL/GenBank/DDBJ whole genome shotgun (WGS) entry which is preliminary data.</text>
</comment>
<evidence type="ECO:0000259" key="3">
    <source>
        <dbReference type="SMART" id="SM00093"/>
    </source>
</evidence>
<gene>
    <name evidence="4" type="ORF">ACH47X_00610</name>
</gene>
<protein>
    <submittedName>
        <fullName evidence="4">Serpin family protein</fullName>
    </submittedName>
</protein>
<dbReference type="Pfam" id="PF00079">
    <property type="entry name" value="Serpin"/>
    <property type="match status" value="1"/>
</dbReference>
<dbReference type="PANTHER" id="PTHR11461">
    <property type="entry name" value="SERINE PROTEASE INHIBITOR, SERPIN"/>
    <property type="match status" value="1"/>
</dbReference>
<dbReference type="InterPro" id="IPR042185">
    <property type="entry name" value="Serpin_sf_2"/>
</dbReference>
<organism evidence="4 5">
    <name type="scientific">Promicromonospora kroppenstedtii</name>
    <dbReference type="NCBI Taxonomy" id="440482"/>
    <lineage>
        <taxon>Bacteria</taxon>
        <taxon>Bacillati</taxon>
        <taxon>Actinomycetota</taxon>
        <taxon>Actinomycetes</taxon>
        <taxon>Micrococcales</taxon>
        <taxon>Promicromonosporaceae</taxon>
        <taxon>Promicromonospora</taxon>
    </lineage>
</organism>
<keyword evidence="5" id="KW-1185">Reference proteome</keyword>
<comment type="similarity">
    <text evidence="1">Belongs to the serpin family.</text>
</comment>
<dbReference type="PANTHER" id="PTHR11461:SF211">
    <property type="entry name" value="GH10112P-RELATED"/>
    <property type="match status" value="1"/>
</dbReference>
<feature type="chain" id="PRO_5045262818" evidence="2">
    <location>
        <begin position="42"/>
        <end position="440"/>
    </location>
</feature>
<sequence>MQHRPRTVSPSTAPHRARRRAAAATSAAAAAALALTGCAPAADEGLVRSDTARVVVAPADAAAGPDAVAATEELGLLALRATAEPKENALVSPASLSFALALLAEGARGETATTLDAALGAAGEERTSAYNALQGELAKHDGDPAVVQDDELPERPVLHLADQAVLDDELTVEPDYLDALASAFDAGVQRTDLGGGEGKKVLDSWVNHHTGGLIEESAIEPDPSLRLVLQNAILLAARWQSPFDEASTGDQDFTGPGGTAPTEMLRGTRPWAYAESDGWAAVRLPYAEAFHADLLLPPEGTDPADVDPGTLTTLTTALDDAAPQVVELTMPTLELEPPTLDLAPALERAGLAGLYDSPDLSGISTAEQLRVSQVLQQAHLNLDEDGTVAAAVTEIAAEATSAMPEEPAVRMTVDRPYLLRIAHTETRLPLFLAAVRSPQH</sequence>
<feature type="domain" description="Serpin" evidence="3">
    <location>
        <begin position="74"/>
        <end position="438"/>
    </location>
</feature>
<dbReference type="EMBL" id="JBIRYI010000001">
    <property type="protein sequence ID" value="MFI2485373.1"/>
    <property type="molecule type" value="Genomic_DNA"/>
</dbReference>
<accession>A0ABW7XDC4</accession>
<dbReference type="Gene3D" id="3.30.497.10">
    <property type="entry name" value="Antithrombin, subunit I, domain 2"/>
    <property type="match status" value="1"/>
</dbReference>
<dbReference type="Proteomes" id="UP001611580">
    <property type="component" value="Unassembled WGS sequence"/>
</dbReference>
<dbReference type="InterPro" id="IPR000215">
    <property type="entry name" value="Serpin_fam"/>
</dbReference>
<name>A0ABW7XDC4_9MICO</name>
<keyword evidence="2" id="KW-0732">Signal</keyword>
<evidence type="ECO:0000313" key="4">
    <source>
        <dbReference type="EMBL" id="MFI2485373.1"/>
    </source>
</evidence>
<dbReference type="InterPro" id="IPR036186">
    <property type="entry name" value="Serpin_sf"/>
</dbReference>